<comment type="caution">
    <text evidence="1">The sequence shown here is derived from an EMBL/GenBank/DDBJ whole genome shotgun (WGS) entry which is preliminary data.</text>
</comment>
<name>A0A147J217_9SPHN</name>
<evidence type="ECO:0000313" key="1">
    <source>
        <dbReference type="EMBL" id="KTW02417.1"/>
    </source>
</evidence>
<reference evidence="1 2" key="1">
    <citation type="journal article" date="2016" name="Front. Microbiol.">
        <title>Genomic Resource of Rice Seed Associated Bacteria.</title>
        <authorList>
            <person name="Midha S."/>
            <person name="Bansal K."/>
            <person name="Sharma S."/>
            <person name="Kumar N."/>
            <person name="Patil P.P."/>
            <person name="Chaudhry V."/>
            <person name="Patil P.B."/>
        </authorList>
    </citation>
    <scope>NUCLEOTIDE SEQUENCE [LARGE SCALE GENOMIC DNA]</scope>
    <source>
        <strain evidence="1 2">SB4</strain>
    </source>
</reference>
<dbReference type="InterPro" id="IPR021352">
    <property type="entry name" value="DUF2971"/>
</dbReference>
<evidence type="ECO:0008006" key="3">
    <source>
        <dbReference type="Google" id="ProtNLM"/>
    </source>
</evidence>
<sequence length="335" mass="37141">MPVFTLTAGMAGVQMADLTPEEIWTTFLPNAAKQALRLRLANTRFAHYTSAQSGMKILGSGKMLLRNSTMMNDFSEVQHGMNCLTRCYGGPVGERLKAVMNAVQDGLPEILESNFDAQLLDVRSETYLISISEHGDPEHGDALEDSFGRLSMWRAYAAKNGIAFIFNNPPFLTESNALNAFTSPVVYATPETFVPYFEELVAGVERIAGFLVTQGGKYLHDNLMNTLRFMIQSTKHPSFREEREWRIIYTPTLLQREGALTEAQMMKVPTEIITLGGVPQRVYAIPFKDHPEEGFVGAEIPALLDRVLGLRLNQSQNASAVAMATPERKLTASLS</sequence>
<proteinExistence type="predicted"/>
<accession>A0A147J217</accession>
<dbReference type="AlphaFoldDB" id="A0A147J217"/>
<dbReference type="Pfam" id="PF11185">
    <property type="entry name" value="DUF2971"/>
    <property type="match status" value="1"/>
</dbReference>
<dbReference type="EMBL" id="LDTE01000013">
    <property type="protein sequence ID" value="KTW02417.1"/>
    <property type="molecule type" value="Genomic_DNA"/>
</dbReference>
<protein>
    <recommendedName>
        <fullName evidence="3">DUF2971 domain-containing protein</fullName>
    </recommendedName>
</protein>
<gene>
    <name evidence="1" type="ORF">SB4_03505</name>
</gene>
<evidence type="ECO:0000313" key="2">
    <source>
        <dbReference type="Proteomes" id="UP000074072"/>
    </source>
</evidence>
<organism evidence="1 2">
    <name type="scientific">Sphingomonas sanguinis</name>
    <dbReference type="NCBI Taxonomy" id="33051"/>
    <lineage>
        <taxon>Bacteria</taxon>
        <taxon>Pseudomonadati</taxon>
        <taxon>Pseudomonadota</taxon>
        <taxon>Alphaproteobacteria</taxon>
        <taxon>Sphingomonadales</taxon>
        <taxon>Sphingomonadaceae</taxon>
        <taxon>Sphingomonas</taxon>
    </lineage>
</organism>
<dbReference type="Proteomes" id="UP000074072">
    <property type="component" value="Unassembled WGS sequence"/>
</dbReference>
<dbReference type="PATRIC" id="fig|33051.4.peg.879"/>